<gene>
    <name evidence="1" type="ORF">EWV85_25050</name>
</gene>
<accession>A0A551X0R3</accession>
<dbReference type="EMBL" id="SFCA01000274">
    <property type="protein sequence ID" value="TRT42310.1"/>
    <property type="molecule type" value="Genomic_DNA"/>
</dbReference>
<comment type="caution">
    <text evidence="1">The sequence shown here is derived from an EMBL/GenBank/DDBJ whole genome shotgun (WGS) entry which is preliminary data.</text>
</comment>
<reference evidence="1 2" key="1">
    <citation type="submission" date="2019-01" db="EMBL/GenBank/DDBJ databases">
        <title>Coherence of Microcystis species and biogeography revealed through population genomics.</title>
        <authorList>
            <person name="Perez-Carrascal O.M."/>
            <person name="Terrat Y."/>
            <person name="Giani A."/>
            <person name="Fortin N."/>
            <person name="Tromas N."/>
            <person name="Shapiro B.J."/>
        </authorList>
    </citation>
    <scope>NUCLEOTIDE SEQUENCE [LARGE SCALE GENOMIC DNA]</scope>
    <source>
        <strain evidence="1">Ma_QC_C_20070703_M131</strain>
    </source>
</reference>
<evidence type="ECO:0000313" key="2">
    <source>
        <dbReference type="Proteomes" id="UP000316443"/>
    </source>
</evidence>
<sequence>MIRSQESGDRRQETGDRRQEIIFIYSPHTLHPTPHTPHPTPLRIRHRSIGLCNCQYRFTNFFVETGS</sequence>
<evidence type="ECO:0000313" key="1">
    <source>
        <dbReference type="EMBL" id="TRT42310.1"/>
    </source>
</evidence>
<dbReference type="Proteomes" id="UP000316443">
    <property type="component" value="Unassembled WGS sequence"/>
</dbReference>
<organism evidence="1 2">
    <name type="scientific">Microcystis aeruginosa Ma_QC_C_20070703_M131</name>
    <dbReference type="NCBI Taxonomy" id="2486263"/>
    <lineage>
        <taxon>Bacteria</taxon>
        <taxon>Bacillati</taxon>
        <taxon>Cyanobacteriota</taxon>
        <taxon>Cyanophyceae</taxon>
        <taxon>Oscillatoriophycideae</taxon>
        <taxon>Chroococcales</taxon>
        <taxon>Microcystaceae</taxon>
        <taxon>Microcystis</taxon>
    </lineage>
</organism>
<name>A0A551X0R3_MICAE</name>
<proteinExistence type="predicted"/>
<protein>
    <submittedName>
        <fullName evidence="1">Uncharacterized protein</fullName>
    </submittedName>
</protein>
<dbReference type="AlphaFoldDB" id="A0A551X0R3"/>